<dbReference type="Proteomes" id="UP000324222">
    <property type="component" value="Unassembled WGS sequence"/>
</dbReference>
<evidence type="ECO:0000313" key="2">
    <source>
        <dbReference type="Proteomes" id="UP000324222"/>
    </source>
</evidence>
<organism evidence="1 2">
    <name type="scientific">Portunus trituberculatus</name>
    <name type="common">Swimming crab</name>
    <name type="synonym">Neptunus trituberculatus</name>
    <dbReference type="NCBI Taxonomy" id="210409"/>
    <lineage>
        <taxon>Eukaryota</taxon>
        <taxon>Metazoa</taxon>
        <taxon>Ecdysozoa</taxon>
        <taxon>Arthropoda</taxon>
        <taxon>Crustacea</taxon>
        <taxon>Multicrustacea</taxon>
        <taxon>Malacostraca</taxon>
        <taxon>Eumalacostraca</taxon>
        <taxon>Eucarida</taxon>
        <taxon>Decapoda</taxon>
        <taxon>Pleocyemata</taxon>
        <taxon>Brachyura</taxon>
        <taxon>Eubrachyura</taxon>
        <taxon>Portunoidea</taxon>
        <taxon>Portunidae</taxon>
        <taxon>Portuninae</taxon>
        <taxon>Portunus</taxon>
    </lineage>
</organism>
<protein>
    <submittedName>
        <fullName evidence="1">Uncharacterized protein</fullName>
    </submittedName>
</protein>
<dbReference type="EMBL" id="VSRR010107422">
    <property type="protein sequence ID" value="MPC96801.1"/>
    <property type="molecule type" value="Genomic_DNA"/>
</dbReference>
<evidence type="ECO:0000313" key="1">
    <source>
        <dbReference type="EMBL" id="MPC96801.1"/>
    </source>
</evidence>
<reference evidence="1 2" key="1">
    <citation type="submission" date="2019-05" db="EMBL/GenBank/DDBJ databases">
        <title>Another draft genome of Portunus trituberculatus and its Hox gene families provides insights of decapod evolution.</title>
        <authorList>
            <person name="Jeong J.-H."/>
            <person name="Song I."/>
            <person name="Kim S."/>
            <person name="Choi T."/>
            <person name="Kim D."/>
            <person name="Ryu S."/>
            <person name="Kim W."/>
        </authorList>
    </citation>
    <scope>NUCLEOTIDE SEQUENCE [LARGE SCALE GENOMIC DNA]</scope>
    <source>
        <tissue evidence="1">Muscle</tissue>
    </source>
</reference>
<accession>A0A5B7JFL6</accession>
<gene>
    <name evidence="1" type="ORF">E2C01_092079</name>
</gene>
<dbReference type="AlphaFoldDB" id="A0A5B7JFL6"/>
<sequence>MLACQHFLPSLWNHWANFVWEISKVQPRGHKGREVVQGHEQGALRDWPHSAPRITSQRVTEGSRTTNLAHLPPHSQYFTLTSA</sequence>
<keyword evidence="2" id="KW-1185">Reference proteome</keyword>
<proteinExistence type="predicted"/>
<name>A0A5B7JFL6_PORTR</name>
<comment type="caution">
    <text evidence="1">The sequence shown here is derived from an EMBL/GenBank/DDBJ whole genome shotgun (WGS) entry which is preliminary data.</text>
</comment>